<dbReference type="EMBL" id="KV425573">
    <property type="protein sequence ID" value="KZT25226.1"/>
    <property type="molecule type" value="Genomic_DNA"/>
</dbReference>
<organism evidence="1 2">
    <name type="scientific">Neolentinus lepideus HHB14362 ss-1</name>
    <dbReference type="NCBI Taxonomy" id="1314782"/>
    <lineage>
        <taxon>Eukaryota</taxon>
        <taxon>Fungi</taxon>
        <taxon>Dikarya</taxon>
        <taxon>Basidiomycota</taxon>
        <taxon>Agaricomycotina</taxon>
        <taxon>Agaricomycetes</taxon>
        <taxon>Gloeophyllales</taxon>
        <taxon>Gloeophyllaceae</taxon>
        <taxon>Neolentinus</taxon>
    </lineage>
</organism>
<proteinExistence type="predicted"/>
<protein>
    <recommendedName>
        <fullName evidence="3">F-box domain-containing protein</fullName>
    </recommendedName>
</protein>
<evidence type="ECO:0008006" key="3">
    <source>
        <dbReference type="Google" id="ProtNLM"/>
    </source>
</evidence>
<evidence type="ECO:0000313" key="2">
    <source>
        <dbReference type="Proteomes" id="UP000076761"/>
    </source>
</evidence>
<dbReference type="AlphaFoldDB" id="A0A165SIY1"/>
<keyword evidence="2" id="KW-1185">Reference proteome</keyword>
<reference evidence="1 2" key="1">
    <citation type="journal article" date="2016" name="Mol. Biol. Evol.">
        <title>Comparative Genomics of Early-Diverging Mushroom-Forming Fungi Provides Insights into the Origins of Lignocellulose Decay Capabilities.</title>
        <authorList>
            <person name="Nagy L.G."/>
            <person name="Riley R."/>
            <person name="Tritt A."/>
            <person name="Adam C."/>
            <person name="Daum C."/>
            <person name="Floudas D."/>
            <person name="Sun H."/>
            <person name="Yadav J.S."/>
            <person name="Pangilinan J."/>
            <person name="Larsson K.H."/>
            <person name="Matsuura K."/>
            <person name="Barry K."/>
            <person name="Labutti K."/>
            <person name="Kuo R."/>
            <person name="Ohm R.A."/>
            <person name="Bhattacharya S.S."/>
            <person name="Shirouzu T."/>
            <person name="Yoshinaga Y."/>
            <person name="Martin F.M."/>
            <person name="Grigoriev I.V."/>
            <person name="Hibbett D.S."/>
        </authorList>
    </citation>
    <scope>NUCLEOTIDE SEQUENCE [LARGE SCALE GENOMIC DNA]</scope>
    <source>
        <strain evidence="1 2">HHB14362 ss-1</strain>
    </source>
</reference>
<name>A0A165SIY1_9AGAM</name>
<dbReference type="Proteomes" id="UP000076761">
    <property type="component" value="Unassembled WGS sequence"/>
</dbReference>
<accession>A0A165SIY1</accession>
<evidence type="ECO:0000313" key="1">
    <source>
        <dbReference type="EMBL" id="KZT25226.1"/>
    </source>
</evidence>
<dbReference type="STRING" id="1314782.A0A165SIY1"/>
<dbReference type="InParanoid" id="A0A165SIY1"/>
<sequence>MGEAWERRFIQPVSSKVATLTTVTTTRLSYYYTRLWNIMATGAGLFDVCYDIQQEILQHLSSADLATLATSSWRAHELAVPFLASNVCLRGNDWASLSKKIVSFCYFMLLNQDPVNRCTYLRVLKLLGRLGLHSQKRGSECTPPIAMTMLAVMLKQAVNIRTLEIDSMGVLLKAEPRLVRVLSSSCQRLATVVFGDADDVTLNILQQFPKLISVTLDARGNRPGGASLGPILKATNEGLSPRNLTECCWPEVKYLTLYDVSASAACLARAFPNLRQLALYQRVSFDILSDHTTDTKHQWKNLRAVCSDVLSMRKARLLFPIDHLLLAPVPCRRSSFPIDMEEQLTLHTLRISLPSALYMILRAEAPKSFLVQAAAALTRLSRLIVCVFPEQCIVGEATGQAGRSFLSREDVVAVIHRFSDGLKDLRAQRLDLRVKTEFKQPEDDNYPRKLVTEVAKIPALRFFTFTVKDQEGKEHCWYYVFRNVDGRHHTVRVVSSNLVKQWFFNGCT</sequence>
<gene>
    <name evidence="1" type="ORF">NEOLEDRAFT_1241984</name>
</gene>